<dbReference type="CDD" id="cd20806">
    <property type="entry name" value="C1_CHN"/>
    <property type="match status" value="1"/>
</dbReference>
<dbReference type="PROSITE" id="PS50238">
    <property type="entry name" value="RHOGAP"/>
    <property type="match status" value="1"/>
</dbReference>
<dbReference type="InterPro" id="IPR036860">
    <property type="entry name" value="SH2_dom_sf"/>
</dbReference>
<dbReference type="InterPro" id="IPR002219">
    <property type="entry name" value="PKC_DAG/PE"/>
</dbReference>
<protein>
    <recommendedName>
        <fullName evidence="8">Beta-chimaerin</fullName>
    </recommendedName>
    <alternativeName>
        <fullName evidence="9">Beta-chimerin</fullName>
    </alternativeName>
    <alternativeName>
        <fullName evidence="10">Rho GTPase-activating protein 3</fullName>
    </alternativeName>
</protein>
<dbReference type="RefSeq" id="XP_066928697.1">
    <property type="nucleotide sequence ID" value="XM_067072596.1"/>
</dbReference>
<feature type="region of interest" description="Disordered" evidence="12">
    <location>
        <begin position="30"/>
        <end position="51"/>
    </location>
</feature>
<evidence type="ECO:0000256" key="7">
    <source>
        <dbReference type="ARBA" id="ARBA00023136"/>
    </source>
</evidence>
<evidence type="ECO:0000256" key="10">
    <source>
        <dbReference type="ARBA" id="ARBA00077047"/>
    </source>
</evidence>
<name>A0A7M5WUE9_9CNID</name>
<dbReference type="SUPFAM" id="SSF48350">
    <property type="entry name" value="GTPase activation domain, GAP"/>
    <property type="match status" value="1"/>
</dbReference>
<dbReference type="FunFam" id="3.30.505.10:FF:000019">
    <property type="entry name" value="Chimaerin"/>
    <property type="match status" value="1"/>
</dbReference>
<dbReference type="PROSITE" id="PS50001">
    <property type="entry name" value="SH2"/>
    <property type="match status" value="1"/>
</dbReference>
<dbReference type="InterPro" id="IPR051854">
    <property type="entry name" value="Rho-type_GAP"/>
</dbReference>
<dbReference type="PRINTS" id="PR00008">
    <property type="entry name" value="DAGPEDOMAIN"/>
</dbReference>
<organism evidence="16 17">
    <name type="scientific">Clytia hemisphaerica</name>
    <dbReference type="NCBI Taxonomy" id="252671"/>
    <lineage>
        <taxon>Eukaryota</taxon>
        <taxon>Metazoa</taxon>
        <taxon>Cnidaria</taxon>
        <taxon>Hydrozoa</taxon>
        <taxon>Hydroidolina</taxon>
        <taxon>Leptothecata</taxon>
        <taxon>Obeliida</taxon>
        <taxon>Clytiidae</taxon>
        <taxon>Clytia</taxon>
    </lineage>
</organism>
<dbReference type="PROSITE" id="PS00479">
    <property type="entry name" value="ZF_DAG_PE_1"/>
    <property type="match status" value="1"/>
</dbReference>
<evidence type="ECO:0000259" key="14">
    <source>
        <dbReference type="PROSITE" id="PS50081"/>
    </source>
</evidence>
<dbReference type="GeneID" id="136816270"/>
<evidence type="ECO:0000256" key="8">
    <source>
        <dbReference type="ARBA" id="ARBA00073081"/>
    </source>
</evidence>
<dbReference type="FunFam" id="1.10.555.10:FF:000005">
    <property type="entry name" value="Chimaerin"/>
    <property type="match status" value="1"/>
</dbReference>
<dbReference type="AlphaFoldDB" id="A0A7M5WUE9"/>
<dbReference type="PROSITE" id="PS50081">
    <property type="entry name" value="ZF_DAG_PE_2"/>
    <property type="match status" value="1"/>
</dbReference>
<keyword evidence="5" id="KW-0862">Zinc</keyword>
<dbReference type="InterPro" id="IPR020454">
    <property type="entry name" value="DAG/PE-bd"/>
</dbReference>
<feature type="domain" description="SH2" evidence="13">
    <location>
        <begin position="116"/>
        <end position="187"/>
    </location>
</feature>
<dbReference type="SUPFAM" id="SSF55550">
    <property type="entry name" value="SH2 domain"/>
    <property type="match status" value="1"/>
</dbReference>
<evidence type="ECO:0000256" key="3">
    <source>
        <dbReference type="ARBA" id="ARBA00022723"/>
    </source>
</evidence>
<dbReference type="Gene3D" id="3.30.505.10">
    <property type="entry name" value="SH2 domain"/>
    <property type="match status" value="1"/>
</dbReference>
<evidence type="ECO:0000256" key="12">
    <source>
        <dbReference type="SAM" id="MobiDB-lite"/>
    </source>
</evidence>
<reference evidence="16" key="1">
    <citation type="submission" date="2021-01" db="UniProtKB">
        <authorList>
            <consortium name="EnsemblMetazoa"/>
        </authorList>
    </citation>
    <scope>IDENTIFICATION</scope>
</reference>
<keyword evidence="2" id="KW-0343">GTPase activation</keyword>
<dbReference type="PANTHER" id="PTHR46075">
    <property type="entry name" value="CHIMERIN FAMILY MEMBER"/>
    <property type="match status" value="1"/>
</dbReference>
<feature type="domain" description="Phorbol-ester/DAG-type" evidence="14">
    <location>
        <begin position="252"/>
        <end position="302"/>
    </location>
</feature>
<evidence type="ECO:0000259" key="15">
    <source>
        <dbReference type="PROSITE" id="PS50238"/>
    </source>
</evidence>
<dbReference type="FunFam" id="3.30.60.20:FF:000025">
    <property type="entry name" value="Chimaerin"/>
    <property type="match status" value="1"/>
</dbReference>
<dbReference type="InterPro" id="IPR000980">
    <property type="entry name" value="SH2"/>
</dbReference>
<keyword evidence="7" id="KW-0472">Membrane</keyword>
<evidence type="ECO:0000256" key="1">
    <source>
        <dbReference type="ARBA" id="ARBA00004170"/>
    </source>
</evidence>
<keyword evidence="3" id="KW-0479">Metal-binding</keyword>
<dbReference type="Proteomes" id="UP000594262">
    <property type="component" value="Unplaced"/>
</dbReference>
<dbReference type="SMART" id="SM00324">
    <property type="entry name" value="RhoGAP"/>
    <property type="match status" value="1"/>
</dbReference>
<dbReference type="SMART" id="SM00109">
    <property type="entry name" value="C1"/>
    <property type="match status" value="1"/>
</dbReference>
<keyword evidence="4" id="KW-0863">Zinc-finger</keyword>
<keyword evidence="6 11" id="KW-0727">SH2 domain</keyword>
<evidence type="ECO:0000256" key="9">
    <source>
        <dbReference type="ARBA" id="ARBA00076015"/>
    </source>
</evidence>
<evidence type="ECO:0000313" key="17">
    <source>
        <dbReference type="Proteomes" id="UP000594262"/>
    </source>
</evidence>
<evidence type="ECO:0000256" key="11">
    <source>
        <dbReference type="PROSITE-ProRule" id="PRU00191"/>
    </source>
</evidence>
<keyword evidence="17" id="KW-1185">Reference proteome</keyword>
<proteinExistence type="predicted"/>
<dbReference type="InterPro" id="IPR046349">
    <property type="entry name" value="C1-like_sf"/>
</dbReference>
<dbReference type="Pfam" id="PF00620">
    <property type="entry name" value="RhoGAP"/>
    <property type="match status" value="1"/>
</dbReference>
<evidence type="ECO:0000256" key="5">
    <source>
        <dbReference type="ARBA" id="ARBA00022833"/>
    </source>
</evidence>
<dbReference type="InterPro" id="IPR008936">
    <property type="entry name" value="Rho_GTPase_activation_prot"/>
</dbReference>
<dbReference type="GO" id="GO:0007165">
    <property type="term" value="P:signal transduction"/>
    <property type="evidence" value="ECO:0007669"/>
    <property type="project" value="InterPro"/>
</dbReference>
<dbReference type="SUPFAM" id="SSF57889">
    <property type="entry name" value="Cysteine-rich domain"/>
    <property type="match status" value="1"/>
</dbReference>
<dbReference type="OrthoDB" id="669224at2759"/>
<accession>A0A7M5WUE9</accession>
<dbReference type="SMART" id="SM00252">
    <property type="entry name" value="SH2"/>
    <property type="match status" value="1"/>
</dbReference>
<dbReference type="Gene3D" id="1.10.555.10">
    <property type="entry name" value="Rho GTPase activation protein"/>
    <property type="match status" value="1"/>
</dbReference>
<dbReference type="EnsemblMetazoa" id="CLYHEMT013285.3">
    <property type="protein sequence ID" value="CLYHEMP013285.3"/>
    <property type="gene ID" value="CLYHEMG013285"/>
</dbReference>
<dbReference type="GO" id="GO:0005096">
    <property type="term" value="F:GTPase activator activity"/>
    <property type="evidence" value="ECO:0007669"/>
    <property type="project" value="UniProtKB-KW"/>
</dbReference>
<dbReference type="GO" id="GO:0008270">
    <property type="term" value="F:zinc ion binding"/>
    <property type="evidence" value="ECO:0007669"/>
    <property type="project" value="UniProtKB-KW"/>
</dbReference>
<evidence type="ECO:0000256" key="6">
    <source>
        <dbReference type="ARBA" id="ARBA00022999"/>
    </source>
</evidence>
<feature type="domain" description="Rho-GAP" evidence="15">
    <location>
        <begin position="315"/>
        <end position="506"/>
    </location>
</feature>
<comment type="subcellular location">
    <subcellularLocation>
        <location evidence="1">Membrane</location>
        <topology evidence="1">Peripheral membrane protein</topology>
    </subcellularLocation>
</comment>
<sequence>MDSTMVWEPQPREHKTNSFGNFTNFVRRSFRRSGRRNSSTKSLSDSNIKPMMPCRNFEIDNGVIGGQRSPDRHSYEQVAEPVWKSHLYQVQLKAPKPQRVVCTNHFSNKPFQYGKEYHGPISREEADRLVMQKEGCYLIRESQRQPGSFVLVFNFSNQPRNYKLYFDTEENQHYVGEKRFETTQDLVADGLITLYVDLNAKDYIEHMTLNAGPAARPPDQQDFRTTHEQTLQRNTPTRPVYNTFKASDCEKAHNFKTHSYYGPHWCHYCRNFMWGLKAQGVRCQDCSYDCHKQCSTIIPNNCSPDRKLVKRVFGVDLTTLIKAHDQKRPQIVESCVHELEKRGLELEGIYRVPGFADDITYLRNQIDKEGTVPDITEQAFDDINVIAGLVKSYFRTLPIPVITFDLYDQFIAAVKMEDKSDVLKALSTALKSLPPAHYELLKYFCRHLQRVTKYKDRNLMSGENLGIVFGPTLMRAPDHLAMEAVGYIPYQKKIIQSLIEEQDVLFER</sequence>
<dbReference type="Pfam" id="PF00130">
    <property type="entry name" value="C1_1"/>
    <property type="match status" value="1"/>
</dbReference>
<evidence type="ECO:0000313" key="16">
    <source>
        <dbReference type="EnsemblMetazoa" id="CLYHEMP013285.3"/>
    </source>
</evidence>
<dbReference type="Gene3D" id="3.30.60.20">
    <property type="match status" value="1"/>
</dbReference>
<dbReference type="Pfam" id="PF00017">
    <property type="entry name" value="SH2"/>
    <property type="match status" value="1"/>
</dbReference>
<dbReference type="InterPro" id="IPR000198">
    <property type="entry name" value="RhoGAP_dom"/>
</dbReference>
<dbReference type="PANTHER" id="PTHR46075:SF2">
    <property type="entry name" value="RHO GTPASE ACTIVATING PROTEIN AT 5A, ISOFORM A"/>
    <property type="match status" value="1"/>
</dbReference>
<dbReference type="GO" id="GO:0016020">
    <property type="term" value="C:membrane"/>
    <property type="evidence" value="ECO:0007669"/>
    <property type="project" value="UniProtKB-SubCell"/>
</dbReference>
<evidence type="ECO:0000259" key="13">
    <source>
        <dbReference type="PROSITE" id="PS50001"/>
    </source>
</evidence>
<evidence type="ECO:0000256" key="4">
    <source>
        <dbReference type="ARBA" id="ARBA00022771"/>
    </source>
</evidence>
<evidence type="ECO:0000256" key="2">
    <source>
        <dbReference type="ARBA" id="ARBA00022468"/>
    </source>
</evidence>